<gene>
    <name evidence="3" type="ORF">Mal15_59190</name>
</gene>
<evidence type="ECO:0000256" key="1">
    <source>
        <dbReference type="SAM" id="Coils"/>
    </source>
</evidence>
<accession>A0A5B9MRZ6</accession>
<name>A0A5B9MRZ6_9BACT</name>
<evidence type="ECO:0000313" key="3">
    <source>
        <dbReference type="EMBL" id="QEG01838.1"/>
    </source>
</evidence>
<feature type="chain" id="PRO_5022949369" description="Secreted protein" evidence="2">
    <location>
        <begin position="24"/>
        <end position="285"/>
    </location>
</feature>
<evidence type="ECO:0000256" key="2">
    <source>
        <dbReference type="SAM" id="SignalP"/>
    </source>
</evidence>
<keyword evidence="1" id="KW-0175">Coiled coil</keyword>
<organism evidence="3 4">
    <name type="scientific">Stieleria maiorica</name>
    <dbReference type="NCBI Taxonomy" id="2795974"/>
    <lineage>
        <taxon>Bacteria</taxon>
        <taxon>Pseudomonadati</taxon>
        <taxon>Planctomycetota</taxon>
        <taxon>Planctomycetia</taxon>
        <taxon>Pirellulales</taxon>
        <taxon>Pirellulaceae</taxon>
        <taxon>Stieleria</taxon>
    </lineage>
</organism>
<keyword evidence="4" id="KW-1185">Reference proteome</keyword>
<feature type="coiled-coil region" evidence="1">
    <location>
        <begin position="168"/>
        <end position="197"/>
    </location>
</feature>
<evidence type="ECO:0000313" key="4">
    <source>
        <dbReference type="Proteomes" id="UP000321353"/>
    </source>
</evidence>
<reference evidence="3 4" key="1">
    <citation type="submission" date="2019-02" db="EMBL/GenBank/DDBJ databases">
        <title>Planctomycetal bacteria perform biofilm scaping via a novel small molecule.</title>
        <authorList>
            <person name="Jeske O."/>
            <person name="Boedeker C."/>
            <person name="Wiegand S."/>
            <person name="Breitling P."/>
            <person name="Kallscheuer N."/>
            <person name="Jogler M."/>
            <person name="Rohde M."/>
            <person name="Petersen J."/>
            <person name="Medema M.H."/>
            <person name="Surup F."/>
            <person name="Jogler C."/>
        </authorList>
    </citation>
    <scope>NUCLEOTIDE SEQUENCE [LARGE SCALE GENOMIC DNA]</scope>
    <source>
        <strain evidence="3 4">Mal15</strain>
    </source>
</reference>
<sequence length="285" mass="31242" precursor="true">MKMTFSVATLVAGLSVLAGSGLADEAKVSTSDRPTIRDERPENVSGWVIVSKSSYWPLCYEALENLTKVREQAGSSDKAALSATLDKCSAWLQLAASAAMVKEEARIMKIADTMDEVSTSLQDNDSAPSSREIEVLATMGELAVAKSHLIRATADYVHHKTAKTPAAKKGVSANIVAEEKEIQKARMERDRDQYRYDTGQSLRHLTVALAYLRAVAEQGEIELGEFATETVEPLSGTENASDLVNKDKEIRDFVERLMAFIEAQQVRLGAEFKWEPKAVVETVES</sequence>
<evidence type="ECO:0008006" key="5">
    <source>
        <dbReference type="Google" id="ProtNLM"/>
    </source>
</evidence>
<dbReference type="EMBL" id="CP036264">
    <property type="protein sequence ID" value="QEG01838.1"/>
    <property type="molecule type" value="Genomic_DNA"/>
</dbReference>
<feature type="signal peptide" evidence="2">
    <location>
        <begin position="1"/>
        <end position="23"/>
    </location>
</feature>
<dbReference type="KEGG" id="smam:Mal15_59190"/>
<dbReference type="RefSeq" id="WP_147870860.1">
    <property type="nucleotide sequence ID" value="NZ_CP036264.1"/>
</dbReference>
<dbReference type="Proteomes" id="UP000321353">
    <property type="component" value="Chromosome"/>
</dbReference>
<protein>
    <recommendedName>
        <fullName evidence="5">Secreted protein</fullName>
    </recommendedName>
</protein>
<dbReference type="AlphaFoldDB" id="A0A5B9MRZ6"/>
<keyword evidence="2" id="KW-0732">Signal</keyword>
<proteinExistence type="predicted"/>